<sequence>MNTDPYRVKAGGSVHLIDWRTDDDGGLSKDEGRTLTAELLTGLADWQERLNAEAKQSLLIVLQARDAGGKDGTVKHVMGAFNPNGVQIANFKVPTEEERAHDFLWRVHQRAPRAGMIGVFNRSHYEDVLVTRVHGLIDDATANARLSHIRHFESLLRSGGTRILKFYLHVSRDEQKQRLQERLDDPAKHWKFNPADLTERARWDEYTRAYEDALTTSTDAAPWYVIPADRKWFRNLLISQIVLDTLKDMHPQFPKVNFDPREIEIE</sequence>
<evidence type="ECO:0000259" key="3">
    <source>
        <dbReference type="Pfam" id="PF03976"/>
    </source>
</evidence>
<organism evidence="4 5">
    <name type="scientific">Deinococcus indicus</name>
    <dbReference type="NCBI Taxonomy" id="223556"/>
    <lineage>
        <taxon>Bacteria</taxon>
        <taxon>Thermotogati</taxon>
        <taxon>Deinococcota</taxon>
        <taxon>Deinococci</taxon>
        <taxon>Deinococcales</taxon>
        <taxon>Deinococcaceae</taxon>
        <taxon>Deinococcus</taxon>
    </lineage>
</organism>
<dbReference type="EMBL" id="NHMK01000019">
    <property type="protein sequence ID" value="OWL95234.1"/>
    <property type="molecule type" value="Genomic_DNA"/>
</dbReference>
<dbReference type="Gene3D" id="3.40.50.300">
    <property type="entry name" value="P-loop containing nucleotide triphosphate hydrolases"/>
    <property type="match status" value="1"/>
</dbReference>
<keyword evidence="5" id="KW-1185">Reference proteome</keyword>
<dbReference type="Pfam" id="PF03976">
    <property type="entry name" value="PPK2"/>
    <property type="match status" value="1"/>
</dbReference>
<gene>
    <name evidence="4" type="ORF">CBQ26_12790</name>
</gene>
<name>A0A246BJ03_9DEIO</name>
<dbReference type="NCBIfam" id="TIGR03709">
    <property type="entry name" value="PPK2_rel_1"/>
    <property type="match status" value="1"/>
</dbReference>
<dbReference type="SUPFAM" id="SSF52540">
    <property type="entry name" value="P-loop containing nucleoside triphosphate hydrolases"/>
    <property type="match status" value="1"/>
</dbReference>
<dbReference type="RefSeq" id="WP_088249027.1">
    <property type="nucleotide sequence ID" value="NZ_NHMK01000019.1"/>
</dbReference>
<dbReference type="InterPro" id="IPR016898">
    <property type="entry name" value="Polyphosphate_phosphotransfera"/>
</dbReference>
<dbReference type="InterPro" id="IPR022300">
    <property type="entry name" value="PPK2-rel_1"/>
</dbReference>
<dbReference type="OrthoDB" id="9775224at2"/>
<dbReference type="InterPro" id="IPR022488">
    <property type="entry name" value="PPK2-related"/>
</dbReference>
<feature type="domain" description="Polyphosphate kinase-2-related" evidence="3">
    <location>
        <begin position="27"/>
        <end position="252"/>
    </location>
</feature>
<dbReference type="PANTHER" id="PTHR34383:SF3">
    <property type="entry name" value="POLYPHOSPHATE:AMP PHOSPHOTRANSFERASE"/>
    <property type="match status" value="1"/>
</dbReference>
<evidence type="ECO:0000313" key="4">
    <source>
        <dbReference type="EMBL" id="OWL95234.1"/>
    </source>
</evidence>
<reference evidence="4 5" key="1">
    <citation type="submission" date="2017-05" db="EMBL/GenBank/DDBJ databases">
        <title>De novo genome assembly of Deniococcus indicus strain DR1.</title>
        <authorList>
            <person name="Chauhan D."/>
            <person name="Yennamalli R.M."/>
            <person name="Priyadarshini R."/>
        </authorList>
    </citation>
    <scope>NUCLEOTIDE SEQUENCE [LARGE SCALE GENOMIC DNA]</scope>
    <source>
        <strain evidence="4 5">DR1</strain>
    </source>
</reference>
<evidence type="ECO:0000313" key="5">
    <source>
        <dbReference type="Proteomes" id="UP000197208"/>
    </source>
</evidence>
<dbReference type="AlphaFoldDB" id="A0A246BJ03"/>
<keyword evidence="2 4" id="KW-0418">Kinase</keyword>
<dbReference type="GO" id="GO:0006797">
    <property type="term" value="P:polyphosphate metabolic process"/>
    <property type="evidence" value="ECO:0007669"/>
    <property type="project" value="InterPro"/>
</dbReference>
<evidence type="ECO:0000256" key="2">
    <source>
        <dbReference type="ARBA" id="ARBA00022777"/>
    </source>
</evidence>
<protein>
    <submittedName>
        <fullName evidence="4">Polyphosphate kinase</fullName>
    </submittedName>
</protein>
<dbReference type="PANTHER" id="PTHR34383">
    <property type="entry name" value="POLYPHOSPHATE:AMP PHOSPHOTRANSFERASE-RELATED"/>
    <property type="match status" value="1"/>
</dbReference>
<dbReference type="Proteomes" id="UP000197208">
    <property type="component" value="Unassembled WGS sequence"/>
</dbReference>
<keyword evidence="1" id="KW-0808">Transferase</keyword>
<evidence type="ECO:0000256" key="1">
    <source>
        <dbReference type="ARBA" id="ARBA00022679"/>
    </source>
</evidence>
<dbReference type="PIRSF" id="PIRSF028756">
    <property type="entry name" value="PPK2_prd"/>
    <property type="match status" value="1"/>
</dbReference>
<comment type="caution">
    <text evidence="4">The sequence shown here is derived from an EMBL/GenBank/DDBJ whole genome shotgun (WGS) entry which is preliminary data.</text>
</comment>
<accession>A0A246BJ03</accession>
<dbReference type="GO" id="GO:0008976">
    <property type="term" value="F:polyphosphate kinase activity"/>
    <property type="evidence" value="ECO:0007669"/>
    <property type="project" value="InterPro"/>
</dbReference>
<proteinExistence type="predicted"/>
<dbReference type="InterPro" id="IPR027417">
    <property type="entry name" value="P-loop_NTPase"/>
</dbReference>